<protein>
    <submittedName>
        <fullName evidence="2">Uncharacterized protein</fullName>
    </submittedName>
</protein>
<evidence type="ECO:0000313" key="3">
    <source>
        <dbReference type="Proteomes" id="UP000735302"/>
    </source>
</evidence>
<evidence type="ECO:0000313" key="2">
    <source>
        <dbReference type="EMBL" id="GFO29229.1"/>
    </source>
</evidence>
<organism evidence="2 3">
    <name type="scientific">Plakobranchus ocellatus</name>
    <dbReference type="NCBI Taxonomy" id="259542"/>
    <lineage>
        <taxon>Eukaryota</taxon>
        <taxon>Metazoa</taxon>
        <taxon>Spiralia</taxon>
        <taxon>Lophotrochozoa</taxon>
        <taxon>Mollusca</taxon>
        <taxon>Gastropoda</taxon>
        <taxon>Heterobranchia</taxon>
        <taxon>Euthyneura</taxon>
        <taxon>Panpulmonata</taxon>
        <taxon>Sacoglossa</taxon>
        <taxon>Placobranchoidea</taxon>
        <taxon>Plakobranchidae</taxon>
        <taxon>Plakobranchus</taxon>
    </lineage>
</organism>
<accession>A0AAV4CDL8</accession>
<gene>
    <name evidence="2" type="ORF">PoB_005573400</name>
</gene>
<name>A0AAV4CDL8_9GAST</name>
<dbReference type="EMBL" id="BLXT01006136">
    <property type="protein sequence ID" value="GFO29229.1"/>
    <property type="molecule type" value="Genomic_DNA"/>
</dbReference>
<proteinExistence type="predicted"/>
<keyword evidence="1" id="KW-0472">Membrane</keyword>
<comment type="caution">
    <text evidence="2">The sequence shown here is derived from an EMBL/GenBank/DDBJ whole genome shotgun (WGS) entry which is preliminary data.</text>
</comment>
<keyword evidence="1" id="KW-0812">Transmembrane</keyword>
<reference evidence="2 3" key="1">
    <citation type="journal article" date="2021" name="Elife">
        <title>Chloroplast acquisition without the gene transfer in kleptoplastic sea slugs, Plakobranchus ocellatus.</title>
        <authorList>
            <person name="Maeda T."/>
            <person name="Takahashi S."/>
            <person name="Yoshida T."/>
            <person name="Shimamura S."/>
            <person name="Takaki Y."/>
            <person name="Nagai Y."/>
            <person name="Toyoda A."/>
            <person name="Suzuki Y."/>
            <person name="Arimoto A."/>
            <person name="Ishii H."/>
            <person name="Satoh N."/>
            <person name="Nishiyama T."/>
            <person name="Hasebe M."/>
            <person name="Maruyama T."/>
            <person name="Minagawa J."/>
            <person name="Obokata J."/>
            <person name="Shigenobu S."/>
        </authorList>
    </citation>
    <scope>NUCLEOTIDE SEQUENCE [LARGE SCALE GENOMIC DNA]</scope>
</reference>
<dbReference type="AlphaFoldDB" id="A0AAV4CDL8"/>
<feature type="transmembrane region" description="Helical" evidence="1">
    <location>
        <begin position="30"/>
        <end position="50"/>
    </location>
</feature>
<keyword evidence="1" id="KW-1133">Transmembrane helix</keyword>
<keyword evidence="3" id="KW-1185">Reference proteome</keyword>
<evidence type="ECO:0000256" key="1">
    <source>
        <dbReference type="SAM" id="Phobius"/>
    </source>
</evidence>
<dbReference type="Proteomes" id="UP000735302">
    <property type="component" value="Unassembled WGS sequence"/>
</dbReference>
<sequence>MICKCLFQTSHLKKKILLSSVSFTPQSDEAAALVLSGYLAACGLAALLIFGTTRMGARCLQSINKRQRANHGRSILGICGTEQAFDLQNIRENEGDHKSERI</sequence>